<dbReference type="PANTHER" id="PTHR12086">
    <property type="entry name" value="EF-HAND DOMAIN C-TERMINAL CONTAINING PROTEIN"/>
    <property type="match status" value="1"/>
</dbReference>
<dbReference type="AlphaFoldDB" id="C1N6X7"/>
<evidence type="ECO:0000256" key="6">
    <source>
        <dbReference type="ARBA" id="ARBA00023273"/>
    </source>
</evidence>
<evidence type="ECO:0000313" key="10">
    <source>
        <dbReference type="Proteomes" id="UP000001876"/>
    </source>
</evidence>
<dbReference type="Pfam" id="PF06565">
    <property type="entry name" value="DM10_dom"/>
    <property type="match status" value="3"/>
</dbReference>
<keyword evidence="10" id="KW-1185">Reference proteome</keyword>
<dbReference type="OrthoDB" id="6360546at2759"/>
<evidence type="ECO:0000313" key="9">
    <source>
        <dbReference type="EMBL" id="EEH52181.1"/>
    </source>
</evidence>
<evidence type="ECO:0000256" key="1">
    <source>
        <dbReference type="ARBA" id="ARBA00004138"/>
    </source>
</evidence>
<dbReference type="GO" id="GO:0060285">
    <property type="term" value="P:cilium-dependent cell motility"/>
    <property type="evidence" value="ECO:0007669"/>
    <property type="project" value="TreeGrafter"/>
</dbReference>
<dbReference type="EMBL" id="GG663749">
    <property type="protein sequence ID" value="EEH52181.1"/>
    <property type="molecule type" value="Genomic_DNA"/>
</dbReference>
<feature type="domain" description="DM10" evidence="8">
    <location>
        <begin position="479"/>
        <end position="590"/>
    </location>
</feature>
<feature type="compositionally biased region" description="Low complexity" evidence="7">
    <location>
        <begin position="81"/>
        <end position="98"/>
    </location>
</feature>
<feature type="domain" description="DM10" evidence="8">
    <location>
        <begin position="294"/>
        <end position="418"/>
    </location>
</feature>
<dbReference type="Gene3D" id="2.30.29.170">
    <property type="match status" value="3"/>
</dbReference>
<sequence>MGLDANLDDYKKIPMPMVPGLGVPSELPTARPRTQGLRYVCGVAGPFENRPGAGKPSSPSERVADLARRPDPRWAGRENRATTTTTTTTMTTTTTTATPSRQPAWLKYDSLKLGFHGYFEDLESTVRTGMRRIRRCHITYHLEDDTVDVREPKGVNSGIVQGQILHRIKATSREGVALSPLDFVVGKPIEIFSRTYHVLGCDAFTRGFVWKEFGVELGPELAFPEERDPPPPREAFPSAPSITAASAPLSYAGRETNKTKKDADAVAKKMHQSWGLKESEHLKESAGRQFLELDRNVLRFFATAQPPAGSDDTTGDTGLRTFIFHYFLADDTVEVLEVMGRNSGREPFPKLLRRQKLPKHGSYGVGIRPASEDTLRKRSDNTYHWSELRVGDVVNVFGRELTLRDCDEHTRGWYEERLGLTAADFSAMPPPPGPPSVPRMPPPPNLSGIGSEEDSLQSCFHLVPKPQKTVDFNEWALNQGQVMRFTASFSDSTGEKPEFGNPSKPLDRALVVSYFLEDHSVSVYEPPVKNSGLPGGVFMKRRPVKKNGDKDGPWLRARDFYVGATLELSGRAVTLNAADEWTLAVMESKPSEFPKSDSAKVIAGARSVVGASGKDATDALRAAAAAED</sequence>
<dbReference type="GO" id="GO:0043014">
    <property type="term" value="F:alpha-tubulin binding"/>
    <property type="evidence" value="ECO:0007669"/>
    <property type="project" value="TreeGrafter"/>
</dbReference>
<accession>C1N6X7</accession>
<name>C1N6X7_MICPC</name>
<dbReference type="PROSITE" id="PS51336">
    <property type="entry name" value="DM10"/>
    <property type="match status" value="3"/>
</dbReference>
<feature type="domain" description="DM10" evidence="8">
    <location>
        <begin position="109"/>
        <end position="213"/>
    </location>
</feature>
<proteinExistence type="predicted"/>
<evidence type="ECO:0000256" key="3">
    <source>
        <dbReference type="ARBA" id="ARBA00022490"/>
    </source>
</evidence>
<keyword evidence="4" id="KW-0677">Repeat</keyword>
<protein>
    <submittedName>
        <fullName evidence="9">Predicted protein</fullName>
    </submittedName>
</protein>
<keyword evidence="5" id="KW-0206">Cytoskeleton</keyword>
<feature type="compositionally biased region" description="Basic and acidic residues" evidence="7">
    <location>
        <begin position="62"/>
        <end position="80"/>
    </location>
</feature>
<dbReference type="PANTHER" id="PTHR12086:SF9">
    <property type="entry name" value="EF-HAND DOMAIN-CONTAINING PROTEIN 1"/>
    <property type="match status" value="1"/>
</dbReference>
<dbReference type="Proteomes" id="UP000001876">
    <property type="component" value="Unassembled WGS sequence"/>
</dbReference>
<comment type="subcellular location">
    <subcellularLocation>
        <location evidence="1">Cell projection</location>
        <location evidence="1">Cilium</location>
    </subcellularLocation>
    <subcellularLocation>
        <location evidence="2">Cytoplasm</location>
        <location evidence="2">Cytoskeleton</location>
    </subcellularLocation>
</comment>
<dbReference type="STRING" id="564608.C1N6X7"/>
<reference evidence="9 10" key="1">
    <citation type="journal article" date="2009" name="Science">
        <title>Green evolution and dynamic adaptations revealed by genomes of the marine picoeukaryotes Micromonas.</title>
        <authorList>
            <person name="Worden A.Z."/>
            <person name="Lee J.H."/>
            <person name="Mock T."/>
            <person name="Rouze P."/>
            <person name="Simmons M.P."/>
            <person name="Aerts A.L."/>
            <person name="Allen A.E."/>
            <person name="Cuvelier M.L."/>
            <person name="Derelle E."/>
            <person name="Everett M.V."/>
            <person name="Foulon E."/>
            <person name="Grimwood J."/>
            <person name="Gundlach H."/>
            <person name="Henrissat B."/>
            <person name="Napoli C."/>
            <person name="McDonald S.M."/>
            <person name="Parker M.S."/>
            <person name="Rombauts S."/>
            <person name="Salamov A."/>
            <person name="Von Dassow P."/>
            <person name="Badger J.H."/>
            <person name="Coutinho P.M."/>
            <person name="Demir E."/>
            <person name="Dubchak I."/>
            <person name="Gentemann C."/>
            <person name="Eikrem W."/>
            <person name="Gready J.E."/>
            <person name="John U."/>
            <person name="Lanier W."/>
            <person name="Lindquist E.A."/>
            <person name="Lucas S."/>
            <person name="Mayer K.F."/>
            <person name="Moreau H."/>
            <person name="Not F."/>
            <person name="Otillar R."/>
            <person name="Panaud O."/>
            <person name="Pangilinan J."/>
            <person name="Paulsen I."/>
            <person name="Piegu B."/>
            <person name="Poliakov A."/>
            <person name="Robbens S."/>
            <person name="Schmutz J."/>
            <person name="Toulza E."/>
            <person name="Wyss T."/>
            <person name="Zelensky A."/>
            <person name="Zhou K."/>
            <person name="Armbrust E.V."/>
            <person name="Bhattacharya D."/>
            <person name="Goodenough U.W."/>
            <person name="Van de Peer Y."/>
            <person name="Grigoriev I.V."/>
        </authorList>
    </citation>
    <scope>NUCLEOTIDE SEQUENCE [LARGE SCALE GENOMIC DNA]</scope>
    <source>
        <strain evidence="9 10">CCMP1545</strain>
    </source>
</reference>
<dbReference type="SMART" id="SM00676">
    <property type="entry name" value="DM10"/>
    <property type="match status" value="3"/>
</dbReference>
<evidence type="ECO:0000259" key="8">
    <source>
        <dbReference type="PROSITE" id="PS51336"/>
    </source>
</evidence>
<feature type="region of interest" description="Disordered" evidence="7">
    <location>
        <begin position="221"/>
        <end position="240"/>
    </location>
</feature>
<evidence type="ECO:0000256" key="5">
    <source>
        <dbReference type="ARBA" id="ARBA00023212"/>
    </source>
</evidence>
<dbReference type="GO" id="GO:0000281">
    <property type="term" value="P:mitotic cytokinesis"/>
    <property type="evidence" value="ECO:0007669"/>
    <property type="project" value="TreeGrafter"/>
</dbReference>
<evidence type="ECO:0000256" key="7">
    <source>
        <dbReference type="SAM" id="MobiDB-lite"/>
    </source>
</evidence>
<feature type="region of interest" description="Disordered" evidence="7">
    <location>
        <begin position="46"/>
        <end position="100"/>
    </location>
</feature>
<dbReference type="eggNOG" id="KOG0043">
    <property type="taxonomic scope" value="Eukaryota"/>
</dbReference>
<dbReference type="KEGG" id="mpp:MICPUCDRAFT_29887"/>
<dbReference type="RefSeq" id="XP_003063808.1">
    <property type="nucleotide sequence ID" value="XM_003063762.1"/>
</dbReference>
<keyword evidence="6" id="KW-0966">Cell projection</keyword>
<feature type="non-terminal residue" evidence="9">
    <location>
        <position position="628"/>
    </location>
</feature>
<gene>
    <name evidence="9" type="ORF">MICPUCDRAFT_29887</name>
</gene>
<organism evidence="10">
    <name type="scientific">Micromonas pusilla (strain CCMP1545)</name>
    <name type="common">Picoplanktonic green alga</name>
    <dbReference type="NCBI Taxonomy" id="564608"/>
    <lineage>
        <taxon>Eukaryota</taxon>
        <taxon>Viridiplantae</taxon>
        <taxon>Chlorophyta</taxon>
        <taxon>Mamiellophyceae</taxon>
        <taxon>Mamiellales</taxon>
        <taxon>Mamiellaceae</taxon>
        <taxon>Micromonas</taxon>
    </lineage>
</organism>
<evidence type="ECO:0000256" key="2">
    <source>
        <dbReference type="ARBA" id="ARBA00004245"/>
    </source>
</evidence>
<keyword evidence="3" id="KW-0963">Cytoplasm</keyword>
<dbReference type="GeneID" id="9689072"/>
<dbReference type="InterPro" id="IPR040193">
    <property type="entry name" value="EFHC1/EFHC2/EFHB"/>
</dbReference>
<dbReference type="InterPro" id="IPR006602">
    <property type="entry name" value="DM10_dom"/>
</dbReference>
<evidence type="ECO:0000256" key="4">
    <source>
        <dbReference type="ARBA" id="ARBA00022737"/>
    </source>
</evidence>
<dbReference type="GO" id="GO:0007052">
    <property type="term" value="P:mitotic spindle organization"/>
    <property type="evidence" value="ECO:0007669"/>
    <property type="project" value="TreeGrafter"/>
</dbReference>
<dbReference type="GO" id="GO:0005930">
    <property type="term" value="C:axoneme"/>
    <property type="evidence" value="ECO:0007669"/>
    <property type="project" value="TreeGrafter"/>
</dbReference>
<dbReference type="GO" id="GO:0072686">
    <property type="term" value="C:mitotic spindle"/>
    <property type="evidence" value="ECO:0007669"/>
    <property type="project" value="TreeGrafter"/>
</dbReference>